<sequence length="416" mass="48760">MMLRKFILRSSGLIIQTVNSAQGNGKILPKQWNNMMTCYLCRTINSSTVQFSNQGHKRKFQEYYTAVLAEVQSNKRLQMLSNNQEMSKDPVLKERAMKKWIFLEAVEVYLAKNEEHRRGHVEFITDALAQMEELGVHRDLSCYKALLKYAMHHYPRQQDIVVELMEQMETNGLMADWDFGDQLIELFGEHGHVYRKFRRSIYWMRKFHHRNPFQLPHELPVNPVELAILALKKMAIDYENEIKVWKVSETEDLKENLFIASAQSPSQCELINLHPVDQLMYVEGGFRVWMREAHQTYFILRADSDPKLFRQPTEEEELDNLFEFETIFDTEKPKALVPRPNIHQQEDGTILAMCITQTGCKDSLISWIRCLQERNPKLAKIQIVFRLATSEDLFLVPTSSETQPVVNISNEENKKS</sequence>
<dbReference type="PANTHER" id="PTHR13113">
    <property type="entry name" value="ECSIT EVOLUTIONARILY CONSERVED SIGNALING INTERMEDIATE IN TOLL PATHWAYS"/>
    <property type="match status" value="1"/>
</dbReference>
<keyword evidence="10" id="KW-0496">Mitochondrion</keyword>
<dbReference type="PANTHER" id="PTHR13113:SF1">
    <property type="entry name" value="EVOLUTIONARILY CONSERVED SIGNALING INTERMEDIATE IN TOLL PATHWAY, MITOCHONDRIAL"/>
    <property type="match status" value="1"/>
</dbReference>
<keyword evidence="14" id="KW-1185">Reference proteome</keyword>
<evidence type="ECO:0000256" key="6">
    <source>
        <dbReference type="ARBA" id="ARBA00022490"/>
    </source>
</evidence>
<keyword evidence="6" id="KW-0963">Cytoplasm</keyword>
<evidence type="ECO:0000256" key="8">
    <source>
        <dbReference type="ARBA" id="ARBA00022859"/>
    </source>
</evidence>
<keyword evidence="11" id="KW-0539">Nucleus</keyword>
<dbReference type="Proteomes" id="UP001164746">
    <property type="component" value="Chromosome 2"/>
</dbReference>
<dbReference type="Pfam" id="PF14784">
    <property type="entry name" value="ECSIT_C"/>
    <property type="match status" value="1"/>
</dbReference>
<evidence type="ECO:0000256" key="2">
    <source>
        <dbReference type="ARBA" id="ARBA00004173"/>
    </source>
</evidence>
<feature type="domain" description="ECSIT C-terminal" evidence="12">
    <location>
        <begin position="264"/>
        <end position="388"/>
    </location>
</feature>
<keyword evidence="8" id="KW-0391">Immunity</keyword>
<evidence type="ECO:0000256" key="4">
    <source>
        <dbReference type="ARBA" id="ARBA00007674"/>
    </source>
</evidence>
<dbReference type="InterPro" id="IPR010418">
    <property type="entry name" value="ECSIT"/>
</dbReference>
<evidence type="ECO:0000313" key="13">
    <source>
        <dbReference type="EMBL" id="WAQ95964.1"/>
    </source>
</evidence>
<name>A0ABY7DFB2_MYAAR</name>
<keyword evidence="9" id="KW-0809">Transit peptide</keyword>
<evidence type="ECO:0000256" key="7">
    <source>
        <dbReference type="ARBA" id="ARBA00022588"/>
    </source>
</evidence>
<comment type="similarity">
    <text evidence="4">Belongs to the ECSIT family.</text>
</comment>
<evidence type="ECO:0000256" key="10">
    <source>
        <dbReference type="ARBA" id="ARBA00023128"/>
    </source>
</evidence>
<evidence type="ECO:0000256" key="5">
    <source>
        <dbReference type="ARBA" id="ARBA00019998"/>
    </source>
</evidence>
<evidence type="ECO:0000256" key="9">
    <source>
        <dbReference type="ARBA" id="ARBA00022946"/>
    </source>
</evidence>
<dbReference type="EMBL" id="CP111013">
    <property type="protein sequence ID" value="WAQ95964.1"/>
    <property type="molecule type" value="Genomic_DNA"/>
</dbReference>
<dbReference type="Pfam" id="PF06239">
    <property type="entry name" value="ECSIT_N"/>
    <property type="match status" value="1"/>
</dbReference>
<accession>A0ABY7DFB2</accession>
<evidence type="ECO:0000259" key="12">
    <source>
        <dbReference type="SMART" id="SM01284"/>
    </source>
</evidence>
<proteinExistence type="inferred from homology"/>
<evidence type="ECO:0000256" key="11">
    <source>
        <dbReference type="ARBA" id="ARBA00023242"/>
    </source>
</evidence>
<keyword evidence="7" id="KW-0399">Innate immunity</keyword>
<dbReference type="SMART" id="SM01284">
    <property type="entry name" value="ECSIT_Cterm"/>
    <property type="match status" value="1"/>
</dbReference>
<gene>
    <name evidence="13" type="ORF">MAR_028654</name>
</gene>
<evidence type="ECO:0000256" key="3">
    <source>
        <dbReference type="ARBA" id="ARBA00004496"/>
    </source>
</evidence>
<dbReference type="InterPro" id="IPR029342">
    <property type="entry name" value="ECIST_C"/>
</dbReference>
<organism evidence="13 14">
    <name type="scientific">Mya arenaria</name>
    <name type="common">Soft-shell clam</name>
    <dbReference type="NCBI Taxonomy" id="6604"/>
    <lineage>
        <taxon>Eukaryota</taxon>
        <taxon>Metazoa</taxon>
        <taxon>Spiralia</taxon>
        <taxon>Lophotrochozoa</taxon>
        <taxon>Mollusca</taxon>
        <taxon>Bivalvia</taxon>
        <taxon>Autobranchia</taxon>
        <taxon>Heteroconchia</taxon>
        <taxon>Euheterodonta</taxon>
        <taxon>Imparidentia</taxon>
        <taxon>Neoheterodontei</taxon>
        <taxon>Myida</taxon>
        <taxon>Myoidea</taxon>
        <taxon>Myidae</taxon>
        <taxon>Mya</taxon>
    </lineage>
</organism>
<protein>
    <recommendedName>
        <fullName evidence="5">Evolutionarily conserved signaling intermediate in Toll pathway, mitochondrial</fullName>
    </recommendedName>
</protein>
<dbReference type="InterPro" id="IPR046448">
    <property type="entry name" value="ECSIT_N"/>
</dbReference>
<comment type="subcellular location">
    <subcellularLocation>
        <location evidence="3">Cytoplasm</location>
    </subcellularLocation>
    <subcellularLocation>
        <location evidence="2">Mitochondrion</location>
    </subcellularLocation>
    <subcellularLocation>
        <location evidence="1">Nucleus</location>
    </subcellularLocation>
</comment>
<reference evidence="13" key="1">
    <citation type="submission" date="2022-11" db="EMBL/GenBank/DDBJ databases">
        <title>Centuries of genome instability and evolution in soft-shell clam transmissible cancer (bioRxiv).</title>
        <authorList>
            <person name="Hart S.F.M."/>
            <person name="Yonemitsu M.A."/>
            <person name="Giersch R.M."/>
            <person name="Beal B.F."/>
            <person name="Arriagada G."/>
            <person name="Davis B.W."/>
            <person name="Ostrander E.A."/>
            <person name="Goff S.P."/>
            <person name="Metzger M.J."/>
        </authorList>
    </citation>
    <scope>NUCLEOTIDE SEQUENCE</scope>
    <source>
        <strain evidence="13">MELC-2E11</strain>
        <tissue evidence="13">Siphon/mantle</tissue>
    </source>
</reference>
<evidence type="ECO:0000256" key="1">
    <source>
        <dbReference type="ARBA" id="ARBA00004123"/>
    </source>
</evidence>
<evidence type="ECO:0000313" key="14">
    <source>
        <dbReference type="Proteomes" id="UP001164746"/>
    </source>
</evidence>